<keyword evidence="4" id="KW-1185">Reference proteome</keyword>
<dbReference type="SUPFAM" id="SSF48452">
    <property type="entry name" value="TPR-like"/>
    <property type="match status" value="1"/>
</dbReference>
<dbReference type="InterPro" id="IPR019734">
    <property type="entry name" value="TPR_rpt"/>
</dbReference>
<dbReference type="Gene3D" id="1.25.40.10">
    <property type="entry name" value="Tetratricopeptide repeat domain"/>
    <property type="match status" value="2"/>
</dbReference>
<evidence type="ECO:0000256" key="1">
    <source>
        <dbReference type="ARBA" id="ARBA00022679"/>
    </source>
</evidence>
<dbReference type="InterPro" id="IPR027417">
    <property type="entry name" value="P-loop_NTPase"/>
</dbReference>
<proteinExistence type="predicted"/>
<dbReference type="EMBL" id="JACHNY010000007">
    <property type="protein sequence ID" value="MBB4619077.1"/>
    <property type="molecule type" value="Genomic_DNA"/>
</dbReference>
<evidence type="ECO:0000313" key="3">
    <source>
        <dbReference type="EMBL" id="MBB4619077.1"/>
    </source>
</evidence>
<dbReference type="PANTHER" id="PTHR12788:SF10">
    <property type="entry name" value="PROTEIN-TYROSINE SULFOTRANSFERASE"/>
    <property type="match status" value="1"/>
</dbReference>
<dbReference type="InterPro" id="IPR011990">
    <property type="entry name" value="TPR-like_helical_dom_sf"/>
</dbReference>
<dbReference type="PANTHER" id="PTHR12788">
    <property type="entry name" value="PROTEIN-TYROSINE SULFOTRANSFERASE 2"/>
    <property type="match status" value="1"/>
</dbReference>
<dbReference type="InterPro" id="IPR026634">
    <property type="entry name" value="TPST-like"/>
</dbReference>
<gene>
    <name evidence="3" type="ORF">GGQ96_003227</name>
</gene>
<evidence type="ECO:0000313" key="4">
    <source>
        <dbReference type="Proteomes" id="UP000574769"/>
    </source>
</evidence>
<organism evidence="3 4">
    <name type="scientific">Sphingomonas abaci</name>
    <dbReference type="NCBI Taxonomy" id="237611"/>
    <lineage>
        <taxon>Bacteria</taxon>
        <taxon>Pseudomonadati</taxon>
        <taxon>Pseudomonadota</taxon>
        <taxon>Alphaproteobacteria</taxon>
        <taxon>Sphingomonadales</taxon>
        <taxon>Sphingomonadaceae</taxon>
        <taxon>Sphingomonas</taxon>
    </lineage>
</organism>
<dbReference type="RefSeq" id="WP_184116528.1">
    <property type="nucleotide sequence ID" value="NZ_JACHNY010000007.1"/>
</dbReference>
<evidence type="ECO:0000256" key="2">
    <source>
        <dbReference type="PROSITE-ProRule" id="PRU00339"/>
    </source>
</evidence>
<dbReference type="GO" id="GO:0008476">
    <property type="term" value="F:protein-tyrosine sulfotransferase activity"/>
    <property type="evidence" value="ECO:0007669"/>
    <property type="project" value="InterPro"/>
</dbReference>
<feature type="repeat" description="TPR" evidence="2">
    <location>
        <begin position="108"/>
        <end position="141"/>
    </location>
</feature>
<keyword evidence="2" id="KW-0802">TPR repeat</keyword>
<dbReference type="Proteomes" id="UP000574769">
    <property type="component" value="Unassembled WGS sequence"/>
</dbReference>
<dbReference type="PROSITE" id="PS50005">
    <property type="entry name" value="TPR"/>
    <property type="match status" value="2"/>
</dbReference>
<dbReference type="Pfam" id="PF13469">
    <property type="entry name" value="Sulfotransfer_3"/>
    <property type="match status" value="1"/>
</dbReference>
<dbReference type="Pfam" id="PF13432">
    <property type="entry name" value="TPR_16"/>
    <property type="match status" value="1"/>
</dbReference>
<dbReference type="Gene3D" id="3.40.50.300">
    <property type="entry name" value="P-loop containing nucleotide triphosphate hydrolases"/>
    <property type="match status" value="1"/>
</dbReference>
<dbReference type="SUPFAM" id="SSF52540">
    <property type="entry name" value="P-loop containing nucleoside triphosphate hydrolases"/>
    <property type="match status" value="1"/>
</dbReference>
<protein>
    <submittedName>
        <fullName evidence="3">Flp pilus assembly protein TadD</fullName>
    </submittedName>
</protein>
<dbReference type="Pfam" id="PF13181">
    <property type="entry name" value="TPR_8"/>
    <property type="match status" value="1"/>
</dbReference>
<dbReference type="SMART" id="SM00028">
    <property type="entry name" value="TPR"/>
    <property type="match status" value="3"/>
</dbReference>
<dbReference type="AlphaFoldDB" id="A0A7W7AN73"/>
<feature type="repeat" description="TPR" evidence="2">
    <location>
        <begin position="38"/>
        <end position="71"/>
    </location>
</feature>
<name>A0A7W7AN73_9SPHN</name>
<sequence>MTADPDLRRRAIQALRDGQGDAAIAAYRTLLASDPGVPEDWYNLGYLLRCARDFDAALDAYDRAVVAGIDRPEEVRLNRAVILSEHCGRPEAAEAELRLALAAAPDLLPGWLNLGNLYEDRGAADEARAAYRRALAVDAANGRAWARLAMIDVHQGRAAAAVDQLRHLLARPGLPLVAAAEIGFALGAALDALEDYDAAFAAFTVANRTAARASDPRLRYDRAAQERLTDALIAATPGEARALPEAAAAPIFICGMFRSGSTLAEQMLGRHPLVHAAGELEIIPALAHAIPGYPRTLPSLDRQRLSALRDRYRAEVRQPAGTLRLTDKRPDNILHVGLIKQMFPDARIVHTVRQPLDTILSIWFLYFDDHIRYGHDLGDAAHYHRQCRRLMDHWQRSYPGDIHALRYEALVTDPEPTMRALTDFVGLTWDPAVLAAERGRAVVRTASVWQVRQPLHQRSVDRWRHYAKPLAAFREQLGDLLDTGA</sequence>
<keyword evidence="1" id="KW-0808">Transferase</keyword>
<comment type="caution">
    <text evidence="3">The sequence shown here is derived from an EMBL/GenBank/DDBJ whole genome shotgun (WGS) entry which is preliminary data.</text>
</comment>
<reference evidence="3 4" key="1">
    <citation type="submission" date="2020-08" db="EMBL/GenBank/DDBJ databases">
        <title>Genomic Encyclopedia of Type Strains, Phase IV (KMG-IV): sequencing the most valuable type-strain genomes for metagenomic binning, comparative biology and taxonomic classification.</title>
        <authorList>
            <person name="Goeker M."/>
        </authorList>
    </citation>
    <scope>NUCLEOTIDE SEQUENCE [LARGE SCALE GENOMIC DNA]</scope>
    <source>
        <strain evidence="3 4">DSM 15867</strain>
    </source>
</reference>
<accession>A0A7W7AN73</accession>